<proteinExistence type="predicted"/>
<dbReference type="SUPFAM" id="SSF53300">
    <property type="entry name" value="vWA-like"/>
    <property type="match status" value="1"/>
</dbReference>
<dbReference type="PROSITE" id="PS51257">
    <property type="entry name" value="PROKAR_LIPOPROTEIN"/>
    <property type="match status" value="1"/>
</dbReference>
<dbReference type="Proteomes" id="UP000215459">
    <property type="component" value="Unassembled WGS sequence"/>
</dbReference>
<comment type="caution">
    <text evidence="3">The sequence shown here is derived from an EMBL/GenBank/DDBJ whole genome shotgun (WGS) entry which is preliminary data.</text>
</comment>
<evidence type="ECO:0000313" key="3">
    <source>
        <dbReference type="EMBL" id="OYD08882.1"/>
    </source>
</evidence>
<evidence type="ECO:0000256" key="1">
    <source>
        <dbReference type="SAM" id="MobiDB-lite"/>
    </source>
</evidence>
<feature type="compositionally biased region" description="Basic and acidic residues" evidence="1">
    <location>
        <begin position="450"/>
        <end position="460"/>
    </location>
</feature>
<keyword evidence="4" id="KW-1185">Reference proteome</keyword>
<name>A0A235B9H7_9BACL</name>
<dbReference type="EMBL" id="NOWF01000002">
    <property type="protein sequence ID" value="OYD08882.1"/>
    <property type="molecule type" value="Genomic_DNA"/>
</dbReference>
<protein>
    <recommendedName>
        <fullName evidence="2">VWFA domain-containing protein</fullName>
    </recommendedName>
</protein>
<dbReference type="InterPro" id="IPR002035">
    <property type="entry name" value="VWF_A"/>
</dbReference>
<evidence type="ECO:0000313" key="4">
    <source>
        <dbReference type="Proteomes" id="UP000215459"/>
    </source>
</evidence>
<dbReference type="SMART" id="SM00327">
    <property type="entry name" value="VWA"/>
    <property type="match status" value="1"/>
</dbReference>
<dbReference type="InterPro" id="IPR036465">
    <property type="entry name" value="vWFA_dom_sf"/>
</dbReference>
<feature type="compositionally biased region" description="Basic and acidic residues" evidence="1">
    <location>
        <begin position="423"/>
        <end position="440"/>
    </location>
</feature>
<dbReference type="Gene3D" id="3.40.50.410">
    <property type="entry name" value="von Willebrand factor, type A domain"/>
    <property type="match status" value="2"/>
</dbReference>
<dbReference type="PROSITE" id="PS50234">
    <property type="entry name" value="VWFA"/>
    <property type="match status" value="1"/>
</dbReference>
<dbReference type="AlphaFoldDB" id="A0A235B9H7"/>
<organism evidence="3 4">
    <name type="scientific">Paludifilum halophilum</name>
    <dbReference type="NCBI Taxonomy" id="1642702"/>
    <lineage>
        <taxon>Bacteria</taxon>
        <taxon>Bacillati</taxon>
        <taxon>Bacillota</taxon>
        <taxon>Bacilli</taxon>
        <taxon>Bacillales</taxon>
        <taxon>Thermoactinomycetaceae</taxon>
        <taxon>Paludifilum</taxon>
    </lineage>
</organism>
<dbReference type="OrthoDB" id="9783818at2"/>
<feature type="domain" description="VWFA" evidence="2">
    <location>
        <begin position="149"/>
        <end position="341"/>
    </location>
</feature>
<evidence type="ECO:0000259" key="2">
    <source>
        <dbReference type="PROSITE" id="PS50234"/>
    </source>
</evidence>
<reference evidence="3 4" key="1">
    <citation type="submission" date="2017-07" db="EMBL/GenBank/DDBJ databases">
        <title>The genome sequence of Paludifilum halophilum highlights mechanisms for microbial adaptation to high salt environemnts.</title>
        <authorList>
            <person name="Belbahri L."/>
        </authorList>
    </citation>
    <scope>NUCLEOTIDE SEQUENCE [LARGE SCALE GENOMIC DNA]</scope>
    <source>
        <strain evidence="3 4">DSM 102817</strain>
    </source>
</reference>
<sequence>MNWMNRAFLAALFSGCLILTSGCSGLIQQSQGEDPSKKEQKTSESNSDEEKESFANLEIPSQLEDLRIREGAGKYGGKQYDLNNIRPALDKLPKDLSSEELFQRLLKLMAEDYRPSVHFFENYDPSIIDIEDGPGEIRNLQVPKEEEVNIVVLLDSSGSMAAKVKGGKKMDLAKESVRDFVSNMPQGANVSLQVYGHKGSNSKKDKKISCESTEEIYPLGEYKEKAFKKALKPVKPAGWTPLAASMEKAKQTLESHQGDHVQNIIYVVSDGVETCDGDPVQAAENLHESNIKAVVNMIGFDVDDEGQKALKNVADAGGGSYKTVDSEVGLAEYFEAEYSRLYDEWGEWASDHYDKAQVIGSNKYDELQSRGSDLYHLAQMESKHLYDAVNYLKEERDYEYNVISDVKSSIYDRKKAIQGYTSDSRRSLQEEVSDNRREIQDQVTNKRRSKQDEILDQKNN</sequence>
<feature type="region of interest" description="Disordered" evidence="1">
    <location>
        <begin position="422"/>
        <end position="460"/>
    </location>
</feature>
<dbReference type="Pfam" id="PF00092">
    <property type="entry name" value="VWA"/>
    <property type="match status" value="1"/>
</dbReference>
<gene>
    <name evidence="3" type="ORF">CHM34_03615</name>
</gene>
<feature type="region of interest" description="Disordered" evidence="1">
    <location>
        <begin position="29"/>
        <end position="54"/>
    </location>
</feature>
<accession>A0A235B9H7</accession>